<dbReference type="Gene3D" id="3.50.50.60">
    <property type="entry name" value="FAD/NAD(P)-binding domain"/>
    <property type="match status" value="1"/>
</dbReference>
<dbReference type="Gene3D" id="6.10.250.1890">
    <property type="match status" value="1"/>
</dbReference>
<reference evidence="9" key="1">
    <citation type="submission" date="2021-02" db="EMBL/GenBank/DDBJ databases">
        <title>Skermanella TT6 skin isolate.</title>
        <authorList>
            <person name="Lee K."/>
            <person name="Ganzorig M."/>
        </authorList>
    </citation>
    <scope>NUCLEOTIDE SEQUENCE</scope>
    <source>
        <strain evidence="9">TT6</strain>
    </source>
</reference>
<dbReference type="GO" id="GO:0004368">
    <property type="term" value="F:glycerol-3-phosphate dehydrogenase (quinone) activity"/>
    <property type="evidence" value="ECO:0007669"/>
    <property type="project" value="UniProtKB-EC"/>
</dbReference>
<name>A0ABX7AZW2_9PROT</name>
<dbReference type="SUPFAM" id="SSF54373">
    <property type="entry name" value="FAD-linked reductases, C-terminal domain"/>
    <property type="match status" value="1"/>
</dbReference>
<evidence type="ECO:0000256" key="6">
    <source>
        <dbReference type="RuleBase" id="RU361217"/>
    </source>
</evidence>
<evidence type="ECO:0000259" key="7">
    <source>
        <dbReference type="Pfam" id="PF01266"/>
    </source>
</evidence>
<accession>A0ABX7AZW2</accession>
<dbReference type="InterPro" id="IPR036188">
    <property type="entry name" value="FAD/NAD-bd_sf"/>
</dbReference>
<protein>
    <recommendedName>
        <fullName evidence="6">Glycerol-3-phosphate dehydrogenase</fullName>
        <ecNumber evidence="6">1.1.5.3</ecNumber>
    </recommendedName>
</protein>
<sequence length="515" mass="56876">MEMDRQDTAVDLLVIGGGINGAGIARDAAGRGLSVILCEQADLASATSSSSSKLIHGGLRYLEQYEFRLVREALAEREVLLRIAPHIIWPMRFVLPHNRLLRPAWMIRLGLFLYDHIGGRRSLPGTRSLDFRTDRAEGAPLKPELARGFAYSDCWVEDSRLVVLNAMDARARGAEILPRTRCVEARREGDRWTARLKDLATGAERVVTARILVNAAGPWVERFLHGIAGQKGSAHMRLVKGSHIVVPRLYEGDHAYILQNTDRRVIFAIPYEHRFTLIGTTDIPFQGDASDVRIDPEETAYLCAAVNRYFRTEIGPQDVVRSYSGVRPLYDDDSAANPSTVTRDYVFDLSGDAGEAPLLSIYGGKITTYRRLAEHAMDKLAGFIPGLAPSWTATAPLPGGDMPDARFDPFAAAFKARRPWLPAAVAQRLCRLYGTMAEEIVGAAASLQDMGADFGGGLYEREAAWLVEREWARTADDILWRRTKLGLHVPAEGAERLADWLAQRLGGSKSLAQAS</sequence>
<dbReference type="InterPro" id="IPR000447">
    <property type="entry name" value="G3P_DH_FAD-dep"/>
</dbReference>
<evidence type="ECO:0000256" key="4">
    <source>
        <dbReference type="ARBA" id="ARBA00022827"/>
    </source>
</evidence>
<dbReference type="EMBL" id="CP067420">
    <property type="protein sequence ID" value="QQP87625.1"/>
    <property type="molecule type" value="Genomic_DNA"/>
</dbReference>
<dbReference type="Gene3D" id="3.30.9.10">
    <property type="entry name" value="D-Amino Acid Oxidase, subunit A, domain 2"/>
    <property type="match status" value="1"/>
</dbReference>
<comment type="similarity">
    <text evidence="2 6">Belongs to the FAD-dependent glycerol-3-phosphate dehydrogenase family.</text>
</comment>
<dbReference type="EC" id="1.1.5.3" evidence="6"/>
<dbReference type="Proteomes" id="UP000595197">
    <property type="component" value="Chromosome"/>
</dbReference>
<feature type="domain" description="FAD dependent oxidoreductase" evidence="7">
    <location>
        <begin position="11"/>
        <end position="369"/>
    </location>
</feature>
<evidence type="ECO:0000256" key="1">
    <source>
        <dbReference type="ARBA" id="ARBA00001974"/>
    </source>
</evidence>
<proteinExistence type="inferred from homology"/>
<evidence type="ECO:0000256" key="3">
    <source>
        <dbReference type="ARBA" id="ARBA00022630"/>
    </source>
</evidence>
<dbReference type="InterPro" id="IPR031656">
    <property type="entry name" value="DAO_C"/>
</dbReference>
<comment type="cofactor">
    <cofactor evidence="1 6">
        <name>FAD</name>
        <dbReference type="ChEBI" id="CHEBI:57692"/>
    </cofactor>
</comment>
<dbReference type="PANTHER" id="PTHR11985">
    <property type="entry name" value="GLYCEROL-3-PHOSPHATE DEHYDROGENASE"/>
    <property type="match status" value="1"/>
</dbReference>
<keyword evidence="10" id="KW-1185">Reference proteome</keyword>
<dbReference type="InterPro" id="IPR006076">
    <property type="entry name" value="FAD-dep_OxRdtase"/>
</dbReference>
<dbReference type="NCBIfam" id="NF009906">
    <property type="entry name" value="PRK13369.1"/>
    <property type="match status" value="1"/>
</dbReference>
<dbReference type="PROSITE" id="PS00977">
    <property type="entry name" value="FAD_G3PDH_1"/>
    <property type="match status" value="1"/>
</dbReference>
<keyword evidence="5 6" id="KW-0560">Oxidoreductase</keyword>
<dbReference type="Pfam" id="PF16901">
    <property type="entry name" value="DAO_C"/>
    <property type="match status" value="1"/>
</dbReference>
<feature type="domain" description="Alpha-glycerophosphate oxidase C-terminal" evidence="8">
    <location>
        <begin position="391"/>
        <end position="506"/>
    </location>
</feature>
<keyword evidence="3 6" id="KW-0285">Flavoprotein</keyword>
<dbReference type="PANTHER" id="PTHR11985:SF15">
    <property type="entry name" value="GLYCEROL-3-PHOSPHATE DEHYDROGENASE, MITOCHONDRIAL"/>
    <property type="match status" value="1"/>
</dbReference>
<dbReference type="NCBIfam" id="NF008899">
    <property type="entry name" value="PRK12266.1"/>
    <property type="match status" value="1"/>
</dbReference>
<dbReference type="PRINTS" id="PR01001">
    <property type="entry name" value="FADG3PDH"/>
</dbReference>
<evidence type="ECO:0000259" key="8">
    <source>
        <dbReference type="Pfam" id="PF16901"/>
    </source>
</evidence>
<evidence type="ECO:0000256" key="2">
    <source>
        <dbReference type="ARBA" id="ARBA00007330"/>
    </source>
</evidence>
<gene>
    <name evidence="9" type="primary">glpD</name>
    <name evidence="9" type="ORF">IGS68_16125</name>
</gene>
<dbReference type="Gene3D" id="1.10.8.870">
    <property type="entry name" value="Alpha-glycerophosphate oxidase, cap domain"/>
    <property type="match status" value="1"/>
</dbReference>
<dbReference type="Pfam" id="PF01266">
    <property type="entry name" value="DAO"/>
    <property type="match status" value="1"/>
</dbReference>
<keyword evidence="4" id="KW-0274">FAD</keyword>
<evidence type="ECO:0000313" key="9">
    <source>
        <dbReference type="EMBL" id="QQP87625.1"/>
    </source>
</evidence>
<dbReference type="SUPFAM" id="SSF51905">
    <property type="entry name" value="FAD/NAD(P)-binding domain"/>
    <property type="match status" value="1"/>
</dbReference>
<evidence type="ECO:0000313" key="10">
    <source>
        <dbReference type="Proteomes" id="UP000595197"/>
    </source>
</evidence>
<dbReference type="PROSITE" id="PS00978">
    <property type="entry name" value="FAD_G3PDH_2"/>
    <property type="match status" value="1"/>
</dbReference>
<evidence type="ECO:0000256" key="5">
    <source>
        <dbReference type="ARBA" id="ARBA00023002"/>
    </source>
</evidence>
<dbReference type="InterPro" id="IPR038299">
    <property type="entry name" value="DAO_C_sf"/>
</dbReference>
<organism evidence="9 10">
    <name type="scientific">Skermanella cutis</name>
    <dbReference type="NCBI Taxonomy" id="2775420"/>
    <lineage>
        <taxon>Bacteria</taxon>
        <taxon>Pseudomonadati</taxon>
        <taxon>Pseudomonadota</taxon>
        <taxon>Alphaproteobacteria</taxon>
        <taxon>Rhodospirillales</taxon>
        <taxon>Azospirillaceae</taxon>
        <taxon>Skermanella</taxon>
    </lineage>
</organism>
<comment type="catalytic activity">
    <reaction evidence="6">
        <text>a quinone + sn-glycerol 3-phosphate = dihydroxyacetone phosphate + a quinol</text>
        <dbReference type="Rhea" id="RHEA:18977"/>
        <dbReference type="ChEBI" id="CHEBI:24646"/>
        <dbReference type="ChEBI" id="CHEBI:57597"/>
        <dbReference type="ChEBI" id="CHEBI:57642"/>
        <dbReference type="ChEBI" id="CHEBI:132124"/>
        <dbReference type="EC" id="1.1.5.3"/>
    </reaction>
</comment>